<keyword evidence="2" id="KW-0378">Hydrolase</keyword>
<reference evidence="9 10" key="1">
    <citation type="submission" date="2019-02" db="EMBL/GenBank/DDBJ databases">
        <authorList>
            <person name="Lehtovirta-Morley E L."/>
        </authorList>
    </citation>
    <scope>NUCLEOTIDE SEQUENCE [LARGE SCALE GENOMIC DNA]</scope>
    <source>
        <strain evidence="9">NFRAN1</strain>
    </source>
</reference>
<name>A0A484IGX6_9ARCH</name>
<dbReference type="GeneID" id="39422064"/>
<evidence type="ECO:0000259" key="7">
    <source>
        <dbReference type="PROSITE" id="PS51192"/>
    </source>
</evidence>
<keyword evidence="5" id="KW-0863">Zinc-finger</keyword>
<dbReference type="Pfam" id="PF04434">
    <property type="entry name" value="SWIM"/>
    <property type="match status" value="1"/>
</dbReference>
<dbReference type="SMART" id="SM00490">
    <property type="entry name" value="HELICc"/>
    <property type="match status" value="1"/>
</dbReference>
<dbReference type="GO" id="GO:0005524">
    <property type="term" value="F:ATP binding"/>
    <property type="evidence" value="ECO:0007669"/>
    <property type="project" value="UniProtKB-KW"/>
</dbReference>
<dbReference type="GO" id="GO:0004386">
    <property type="term" value="F:helicase activity"/>
    <property type="evidence" value="ECO:0007669"/>
    <property type="project" value="UniProtKB-KW"/>
</dbReference>
<evidence type="ECO:0000256" key="5">
    <source>
        <dbReference type="PROSITE-ProRule" id="PRU00325"/>
    </source>
</evidence>
<dbReference type="Gene3D" id="3.40.50.300">
    <property type="entry name" value="P-loop containing nucleotide triphosphate hydrolases"/>
    <property type="match status" value="2"/>
</dbReference>
<dbReference type="RefSeq" id="WP_134485246.1">
    <property type="nucleotide sequence ID" value="NZ_LR216287.1"/>
</dbReference>
<sequence>MDTFDRSFSNAKKLNTPSILSLKFPFTLKDDQLVAVESWVDNGYRGTILYSTGTGKTEIAFECAKRMIMTYPYFASMNSSIITNSTGRSELTSKIDDIPSLVDQGANKPFVSEKEDQKSFSFSFFNILILVPRISLIDQTINRLISYGIPKESIGSYFGERKEKKEIIVSTYNSVVRNPILIRRSNMVILDEVHLIKDSSKSFVKLFDYVIEDPNKGLLGLTATLDERDQKNSTIMAVVPPIIRYPIKMAVKDKRLAKPVIIPVKVSLTGEEREEYQNYTTKIKNISNRFKRYDASSMTNLLKKGGFASGMAKAWFSNVRKRKLLLSYADNKLSAAVDIIEKKFPDEKIMVFSETIESIQELKRILLEKGIKSMIIDAKVRSSERQRILDKWGTTFNVLLSVHTLEIGYDVPQVRIEIILATTSNINQIVQRIGRVLRKYEDKSIALIYVVYIPDTKDDNVIDSVAKAVSPTEERPSVREIKNSQDRNFQEIVTKGRIIDETPEPIKKHDNSYNKRNRNEVDILNKKAIRLLKSRSNDDNQVKRINKAFQIVEHTLKEKSIIKGLDVDYLNKETNGHVSKGKKLEKNSRIYKVKSTVDDSKTYIIDLEKKSCTCADYQFRRLKCKHILAIEFTIVDN</sequence>
<dbReference type="OrthoDB" id="11644at2157"/>
<dbReference type="SUPFAM" id="SSF52540">
    <property type="entry name" value="P-loop containing nucleoside triphosphate hydrolases"/>
    <property type="match status" value="1"/>
</dbReference>
<dbReference type="Pfam" id="PF04851">
    <property type="entry name" value="ResIII"/>
    <property type="match status" value="1"/>
</dbReference>
<gene>
    <name evidence="9" type="primary">uvrB</name>
    <name evidence="9" type="ORF">NFRAN_2959</name>
</gene>
<feature type="domain" description="Helicase ATP-binding" evidence="7">
    <location>
        <begin position="37"/>
        <end position="243"/>
    </location>
</feature>
<protein>
    <submittedName>
        <fullName evidence="9">UvrABC system protein B</fullName>
    </submittedName>
</protein>
<keyword evidence="5" id="KW-0479">Metal-binding</keyword>
<dbReference type="InterPro" id="IPR001650">
    <property type="entry name" value="Helicase_C-like"/>
</dbReference>
<evidence type="ECO:0000256" key="2">
    <source>
        <dbReference type="ARBA" id="ARBA00022801"/>
    </source>
</evidence>
<dbReference type="PROSITE" id="PS51192">
    <property type="entry name" value="HELICASE_ATP_BIND_1"/>
    <property type="match status" value="1"/>
</dbReference>
<dbReference type="Pfam" id="PF00271">
    <property type="entry name" value="Helicase_C"/>
    <property type="match status" value="1"/>
</dbReference>
<keyword evidence="1" id="KW-0547">Nucleotide-binding</keyword>
<evidence type="ECO:0000313" key="10">
    <source>
        <dbReference type="Proteomes" id="UP000294299"/>
    </source>
</evidence>
<dbReference type="GO" id="GO:0016787">
    <property type="term" value="F:hydrolase activity"/>
    <property type="evidence" value="ECO:0007669"/>
    <property type="project" value="UniProtKB-KW"/>
</dbReference>
<keyword evidence="4" id="KW-0067">ATP-binding</keyword>
<feature type="domain" description="Helicase C-terminal" evidence="8">
    <location>
        <begin position="332"/>
        <end position="500"/>
    </location>
</feature>
<proteinExistence type="predicted"/>
<dbReference type="GO" id="GO:0140097">
    <property type="term" value="F:catalytic activity, acting on DNA"/>
    <property type="evidence" value="ECO:0007669"/>
    <property type="project" value="UniProtKB-ARBA"/>
</dbReference>
<dbReference type="PROSITE" id="PS51194">
    <property type="entry name" value="HELICASE_CTER"/>
    <property type="match status" value="1"/>
</dbReference>
<dbReference type="Proteomes" id="UP000294299">
    <property type="component" value="Chromosome NFRAN"/>
</dbReference>
<dbReference type="PANTHER" id="PTHR11274">
    <property type="entry name" value="RAD25/XP-B DNA REPAIR HELICASE"/>
    <property type="match status" value="1"/>
</dbReference>
<dbReference type="AlphaFoldDB" id="A0A484IGX6"/>
<organism evidence="9 10">
    <name type="scientific">Candidatus Nitrosocosmicus franklandianus</name>
    <dbReference type="NCBI Taxonomy" id="1798806"/>
    <lineage>
        <taxon>Archaea</taxon>
        <taxon>Nitrososphaerota</taxon>
        <taxon>Nitrososphaeria</taxon>
        <taxon>Nitrososphaerales</taxon>
        <taxon>Nitrososphaeraceae</taxon>
        <taxon>Candidatus Nitrosocosmicus</taxon>
    </lineage>
</organism>
<dbReference type="InterPro" id="IPR014001">
    <property type="entry name" value="Helicase_ATP-bd"/>
</dbReference>
<dbReference type="InterPro" id="IPR027417">
    <property type="entry name" value="P-loop_NTPase"/>
</dbReference>
<dbReference type="PANTHER" id="PTHR11274:SF0">
    <property type="entry name" value="GENERAL TRANSCRIPTION AND DNA REPAIR FACTOR IIH HELICASE SUBUNIT XPB"/>
    <property type="match status" value="1"/>
</dbReference>
<dbReference type="InterPro" id="IPR007527">
    <property type="entry name" value="Znf_SWIM"/>
</dbReference>
<keyword evidence="5" id="KW-0862">Zinc</keyword>
<dbReference type="KEGG" id="nfn:NFRAN_2959"/>
<feature type="domain" description="SWIM-type" evidence="6">
    <location>
        <begin position="603"/>
        <end position="635"/>
    </location>
</feature>
<evidence type="ECO:0000259" key="6">
    <source>
        <dbReference type="PROSITE" id="PS50966"/>
    </source>
</evidence>
<dbReference type="InterPro" id="IPR006935">
    <property type="entry name" value="Helicase/UvrB_N"/>
</dbReference>
<dbReference type="GO" id="GO:0008270">
    <property type="term" value="F:zinc ion binding"/>
    <property type="evidence" value="ECO:0007669"/>
    <property type="project" value="UniProtKB-KW"/>
</dbReference>
<dbReference type="GO" id="GO:0003677">
    <property type="term" value="F:DNA binding"/>
    <property type="evidence" value="ECO:0007669"/>
    <property type="project" value="InterPro"/>
</dbReference>
<evidence type="ECO:0000256" key="1">
    <source>
        <dbReference type="ARBA" id="ARBA00022741"/>
    </source>
</evidence>
<dbReference type="InterPro" id="IPR050615">
    <property type="entry name" value="ATP-dep_DNA_Helicase"/>
</dbReference>
<dbReference type="EMBL" id="LR216287">
    <property type="protein sequence ID" value="VFJ15282.1"/>
    <property type="molecule type" value="Genomic_DNA"/>
</dbReference>
<evidence type="ECO:0000256" key="4">
    <source>
        <dbReference type="ARBA" id="ARBA00022840"/>
    </source>
</evidence>
<evidence type="ECO:0000313" key="9">
    <source>
        <dbReference type="EMBL" id="VFJ15282.1"/>
    </source>
</evidence>
<keyword evidence="10" id="KW-1185">Reference proteome</keyword>
<evidence type="ECO:0000256" key="3">
    <source>
        <dbReference type="ARBA" id="ARBA00022806"/>
    </source>
</evidence>
<keyword evidence="3" id="KW-0347">Helicase</keyword>
<evidence type="ECO:0000259" key="8">
    <source>
        <dbReference type="PROSITE" id="PS51194"/>
    </source>
</evidence>
<dbReference type="PROSITE" id="PS50966">
    <property type="entry name" value="ZF_SWIM"/>
    <property type="match status" value="1"/>
</dbReference>
<accession>A0A484IGX6</accession>
<dbReference type="SMART" id="SM00487">
    <property type="entry name" value="DEXDc"/>
    <property type="match status" value="1"/>
</dbReference>